<keyword evidence="1" id="KW-0479">Metal-binding</keyword>
<dbReference type="HOGENOM" id="CLU_497863_0_0_1"/>
<feature type="region of interest" description="Disordered" evidence="2">
    <location>
        <begin position="360"/>
        <end position="422"/>
    </location>
</feature>
<dbReference type="InterPro" id="IPR000571">
    <property type="entry name" value="Znf_CCCH"/>
</dbReference>
<organism evidence="4 5">
    <name type="scientific">Galerina marginata (strain CBS 339.88)</name>
    <dbReference type="NCBI Taxonomy" id="685588"/>
    <lineage>
        <taxon>Eukaryota</taxon>
        <taxon>Fungi</taxon>
        <taxon>Dikarya</taxon>
        <taxon>Basidiomycota</taxon>
        <taxon>Agaricomycotina</taxon>
        <taxon>Agaricomycetes</taxon>
        <taxon>Agaricomycetidae</taxon>
        <taxon>Agaricales</taxon>
        <taxon>Agaricineae</taxon>
        <taxon>Strophariaceae</taxon>
        <taxon>Galerina</taxon>
    </lineage>
</organism>
<keyword evidence="1" id="KW-0862">Zinc</keyword>
<evidence type="ECO:0000313" key="5">
    <source>
        <dbReference type="Proteomes" id="UP000027222"/>
    </source>
</evidence>
<protein>
    <recommendedName>
        <fullName evidence="3">C3H1-type domain-containing protein</fullName>
    </recommendedName>
</protein>
<dbReference type="Gene3D" id="4.10.1000.10">
    <property type="entry name" value="Zinc finger, CCCH-type"/>
    <property type="match status" value="1"/>
</dbReference>
<evidence type="ECO:0000313" key="4">
    <source>
        <dbReference type="EMBL" id="KDR72523.1"/>
    </source>
</evidence>
<evidence type="ECO:0000256" key="2">
    <source>
        <dbReference type="SAM" id="MobiDB-lite"/>
    </source>
</evidence>
<proteinExistence type="predicted"/>
<accession>A0A067T0J4</accession>
<evidence type="ECO:0000256" key="1">
    <source>
        <dbReference type="PROSITE-ProRule" id="PRU00723"/>
    </source>
</evidence>
<dbReference type="SMART" id="SM00356">
    <property type="entry name" value="ZnF_C3H1"/>
    <property type="match status" value="1"/>
</dbReference>
<feature type="region of interest" description="Disordered" evidence="2">
    <location>
        <begin position="468"/>
        <end position="526"/>
    </location>
</feature>
<gene>
    <name evidence="4" type="ORF">GALMADRAFT_252652</name>
</gene>
<dbReference type="OrthoDB" id="3055369at2759"/>
<dbReference type="InterPro" id="IPR054464">
    <property type="entry name" value="ULD_fung"/>
</dbReference>
<keyword evidence="5" id="KW-1185">Reference proteome</keyword>
<dbReference type="Pfam" id="PF22893">
    <property type="entry name" value="ULD_2"/>
    <property type="match status" value="1"/>
</dbReference>
<sequence>MDCETLGIELQSLQSVLIMVEFALQRYGSTPLGEPLVHFIRPEVAQCHLSLKAFADKVIACQQSLSLTTIRSLWKKVIWAASDEAASLSAKLSNHRLKLVTLLITLNSVGWMDSGVSCLNPGQAFTGHNPPISIKDKTIDVVDPLGEILPIPTLFCGTWEAFDHVLKGFSRNRVGQHYVDQGDYQIVHPNNDKTVNRSDLYKLKEGETVEMSIILRSGDNNENRNRCPRCSFLDDHAPLNGGWTKCLRCSGRFRVKNVLNDERGLAKTSDGCTSNSNDLSTGVFKTDETEQTPNVWVQDPISDIKYFRRICLEILLSHASVEPGSQKEICSSFIKGNCKFGYKCMFAHVLPGQIMEMDRKNKAPAQMTERPSRGSGDEFVGYGEPQLSSRTGIFDTPHPRTTESSQPPLSPPSSIKTFSHTTASAPISQLPSLFRSLNDVFPGTQGGWPLQDDETTAEALRRLDGLPGIAQTKSPISSSGQASGSSPLSKATGIRMRPTASLSLNDDMPTQPRKYTAPSATPKKELPAVFARRRLWPGLNEANNASS</sequence>
<feature type="domain" description="C3H1-type" evidence="3">
    <location>
        <begin position="324"/>
        <end position="351"/>
    </location>
</feature>
<dbReference type="Proteomes" id="UP000027222">
    <property type="component" value="Unassembled WGS sequence"/>
</dbReference>
<dbReference type="AlphaFoldDB" id="A0A067T0J4"/>
<dbReference type="PROSITE" id="PS50103">
    <property type="entry name" value="ZF_C3H1"/>
    <property type="match status" value="1"/>
</dbReference>
<dbReference type="GO" id="GO:0008270">
    <property type="term" value="F:zinc ion binding"/>
    <property type="evidence" value="ECO:0007669"/>
    <property type="project" value="UniProtKB-KW"/>
</dbReference>
<keyword evidence="1" id="KW-0863">Zinc-finger</keyword>
<feature type="zinc finger region" description="C3H1-type" evidence="1">
    <location>
        <begin position="324"/>
        <end position="351"/>
    </location>
</feature>
<dbReference type="EMBL" id="KL142388">
    <property type="protein sequence ID" value="KDR72523.1"/>
    <property type="molecule type" value="Genomic_DNA"/>
</dbReference>
<feature type="compositionally biased region" description="Low complexity" evidence="2">
    <location>
        <begin position="474"/>
        <end position="489"/>
    </location>
</feature>
<evidence type="ECO:0000259" key="3">
    <source>
        <dbReference type="PROSITE" id="PS50103"/>
    </source>
</evidence>
<reference evidence="5" key="1">
    <citation type="journal article" date="2014" name="Proc. Natl. Acad. Sci. U.S.A.">
        <title>Extensive sampling of basidiomycete genomes demonstrates inadequacy of the white-rot/brown-rot paradigm for wood decay fungi.</title>
        <authorList>
            <person name="Riley R."/>
            <person name="Salamov A.A."/>
            <person name="Brown D.W."/>
            <person name="Nagy L.G."/>
            <person name="Floudas D."/>
            <person name="Held B.W."/>
            <person name="Levasseur A."/>
            <person name="Lombard V."/>
            <person name="Morin E."/>
            <person name="Otillar R."/>
            <person name="Lindquist E.A."/>
            <person name="Sun H."/>
            <person name="LaButti K.M."/>
            <person name="Schmutz J."/>
            <person name="Jabbour D."/>
            <person name="Luo H."/>
            <person name="Baker S.E."/>
            <person name="Pisabarro A.G."/>
            <person name="Walton J.D."/>
            <person name="Blanchette R.A."/>
            <person name="Henrissat B."/>
            <person name="Martin F."/>
            <person name="Cullen D."/>
            <person name="Hibbett D.S."/>
            <person name="Grigoriev I.V."/>
        </authorList>
    </citation>
    <scope>NUCLEOTIDE SEQUENCE [LARGE SCALE GENOMIC DNA]</scope>
    <source>
        <strain evidence="5">CBS 339.88</strain>
    </source>
</reference>
<name>A0A067T0J4_GALM3</name>